<keyword evidence="2" id="KW-0805">Transcription regulation</keyword>
<keyword evidence="4" id="KW-0238">DNA-binding</keyword>
<dbReference type="InterPro" id="IPR013325">
    <property type="entry name" value="RNA_pol_sigma_r2"/>
</dbReference>
<dbReference type="PANTHER" id="PTHR43133:SF62">
    <property type="entry name" value="RNA POLYMERASE SIGMA FACTOR SIGZ"/>
    <property type="match status" value="1"/>
</dbReference>
<organism evidence="8 9">
    <name type="scientific">Sphingorhabdus profundilacus</name>
    <dbReference type="NCBI Taxonomy" id="2509718"/>
    <lineage>
        <taxon>Bacteria</taxon>
        <taxon>Pseudomonadati</taxon>
        <taxon>Pseudomonadota</taxon>
        <taxon>Alphaproteobacteria</taxon>
        <taxon>Sphingomonadales</taxon>
        <taxon>Sphingomonadaceae</taxon>
        <taxon>Sphingorhabdus</taxon>
    </lineage>
</organism>
<accession>A0A6I4LVH8</accession>
<evidence type="ECO:0000259" key="7">
    <source>
        <dbReference type="Pfam" id="PF04545"/>
    </source>
</evidence>
<dbReference type="InterPro" id="IPR007627">
    <property type="entry name" value="RNA_pol_sigma70_r2"/>
</dbReference>
<evidence type="ECO:0000313" key="8">
    <source>
        <dbReference type="EMBL" id="MVZ96859.1"/>
    </source>
</evidence>
<dbReference type="InterPro" id="IPR013324">
    <property type="entry name" value="RNA_pol_sigma_r3/r4-like"/>
</dbReference>
<comment type="similarity">
    <text evidence="1">Belongs to the sigma-70 factor family. ECF subfamily.</text>
</comment>
<keyword evidence="3" id="KW-0731">Sigma factor</keyword>
<dbReference type="PANTHER" id="PTHR43133">
    <property type="entry name" value="RNA POLYMERASE ECF-TYPE SIGMA FACTO"/>
    <property type="match status" value="1"/>
</dbReference>
<dbReference type="InterPro" id="IPR007630">
    <property type="entry name" value="RNA_pol_sigma70_r4"/>
</dbReference>
<evidence type="ECO:0000256" key="3">
    <source>
        <dbReference type="ARBA" id="ARBA00023082"/>
    </source>
</evidence>
<feature type="domain" description="RNA polymerase sigma-70 region 4" evidence="7">
    <location>
        <begin position="139"/>
        <end position="187"/>
    </location>
</feature>
<dbReference type="GO" id="GO:0016987">
    <property type="term" value="F:sigma factor activity"/>
    <property type="evidence" value="ECO:0007669"/>
    <property type="project" value="UniProtKB-KW"/>
</dbReference>
<evidence type="ECO:0000313" key="9">
    <source>
        <dbReference type="Proteomes" id="UP000471147"/>
    </source>
</evidence>
<dbReference type="GO" id="GO:0006352">
    <property type="term" value="P:DNA-templated transcription initiation"/>
    <property type="evidence" value="ECO:0007669"/>
    <property type="project" value="InterPro"/>
</dbReference>
<dbReference type="Gene3D" id="1.10.10.10">
    <property type="entry name" value="Winged helix-like DNA-binding domain superfamily/Winged helix DNA-binding domain"/>
    <property type="match status" value="1"/>
</dbReference>
<dbReference type="OrthoDB" id="9784272at2"/>
<dbReference type="EMBL" id="SDWJ01000001">
    <property type="protein sequence ID" value="MVZ96859.1"/>
    <property type="molecule type" value="Genomic_DNA"/>
</dbReference>
<dbReference type="RefSeq" id="WP_160352801.1">
    <property type="nucleotide sequence ID" value="NZ_SDWJ01000001.1"/>
</dbReference>
<comment type="caution">
    <text evidence="8">The sequence shown here is derived from an EMBL/GenBank/DDBJ whole genome shotgun (WGS) entry which is preliminary data.</text>
</comment>
<evidence type="ECO:0000256" key="4">
    <source>
        <dbReference type="ARBA" id="ARBA00023125"/>
    </source>
</evidence>
<evidence type="ECO:0000256" key="2">
    <source>
        <dbReference type="ARBA" id="ARBA00023015"/>
    </source>
</evidence>
<dbReference type="Gene3D" id="1.10.1740.10">
    <property type="match status" value="1"/>
</dbReference>
<evidence type="ECO:0000256" key="1">
    <source>
        <dbReference type="ARBA" id="ARBA00010641"/>
    </source>
</evidence>
<evidence type="ECO:0000256" key="5">
    <source>
        <dbReference type="ARBA" id="ARBA00023163"/>
    </source>
</evidence>
<dbReference type="SUPFAM" id="SSF88659">
    <property type="entry name" value="Sigma3 and sigma4 domains of RNA polymerase sigma factors"/>
    <property type="match status" value="1"/>
</dbReference>
<dbReference type="InterPro" id="IPR014284">
    <property type="entry name" value="RNA_pol_sigma-70_dom"/>
</dbReference>
<dbReference type="Proteomes" id="UP000471147">
    <property type="component" value="Unassembled WGS sequence"/>
</dbReference>
<dbReference type="SUPFAM" id="SSF88946">
    <property type="entry name" value="Sigma2 domain of RNA polymerase sigma factors"/>
    <property type="match status" value="1"/>
</dbReference>
<dbReference type="Pfam" id="PF04542">
    <property type="entry name" value="Sigma70_r2"/>
    <property type="match status" value="1"/>
</dbReference>
<sequence>MGTDSILVDFDAARRASLTDALLRCGKGDRSAFESVYKATSAKLFGVCLRIFSDRNEAEEALQDAYITIWNRAASFEAGRASPISWLVTVTRNRAIDRLRSKGKAGLAPLDEAAEIADQSPLADAQLLAQGEDDLLYGCIDGLDPRDAHFIRSAFIGGATYADLAAHEGEPLGTIKSRIRRALMKLRTCMEVAS</sequence>
<dbReference type="CDD" id="cd06171">
    <property type="entry name" value="Sigma70_r4"/>
    <property type="match status" value="1"/>
</dbReference>
<dbReference type="InterPro" id="IPR039425">
    <property type="entry name" value="RNA_pol_sigma-70-like"/>
</dbReference>
<dbReference type="AlphaFoldDB" id="A0A6I4LVH8"/>
<gene>
    <name evidence="8" type="ORF">EUU23_03960</name>
</gene>
<keyword evidence="9" id="KW-1185">Reference proteome</keyword>
<reference evidence="8 9" key="1">
    <citation type="submission" date="2019-01" db="EMBL/GenBank/DDBJ databases">
        <title>Sphingorhabdus lacus sp.nov., isolated from an oligotrophic freshwater lake.</title>
        <authorList>
            <person name="Park M."/>
        </authorList>
    </citation>
    <scope>NUCLEOTIDE SEQUENCE [LARGE SCALE GENOMIC DNA]</scope>
    <source>
        <strain evidence="8 9">IMCC26285</strain>
    </source>
</reference>
<evidence type="ECO:0000259" key="6">
    <source>
        <dbReference type="Pfam" id="PF04542"/>
    </source>
</evidence>
<dbReference type="GO" id="GO:0003677">
    <property type="term" value="F:DNA binding"/>
    <property type="evidence" value="ECO:0007669"/>
    <property type="project" value="UniProtKB-KW"/>
</dbReference>
<keyword evidence="5" id="KW-0804">Transcription</keyword>
<name>A0A6I4LVH8_9SPHN</name>
<feature type="domain" description="RNA polymerase sigma-70 region 2" evidence="6">
    <location>
        <begin position="37"/>
        <end position="103"/>
    </location>
</feature>
<protein>
    <submittedName>
        <fullName evidence="8">Sigma-70 family RNA polymerase sigma factor</fullName>
    </submittedName>
</protein>
<dbReference type="Pfam" id="PF04545">
    <property type="entry name" value="Sigma70_r4"/>
    <property type="match status" value="1"/>
</dbReference>
<dbReference type="InterPro" id="IPR036388">
    <property type="entry name" value="WH-like_DNA-bd_sf"/>
</dbReference>
<proteinExistence type="inferred from homology"/>
<dbReference type="NCBIfam" id="TIGR02937">
    <property type="entry name" value="sigma70-ECF"/>
    <property type="match status" value="1"/>
</dbReference>